<evidence type="ECO:0000313" key="1">
    <source>
        <dbReference type="EMBL" id="PWJ59344.1"/>
    </source>
</evidence>
<keyword evidence="2" id="KW-1185">Reference proteome</keyword>
<evidence type="ECO:0000313" key="2">
    <source>
        <dbReference type="Proteomes" id="UP000245880"/>
    </source>
</evidence>
<dbReference type="OrthoDB" id="9893594at2"/>
<dbReference type="RefSeq" id="WP_109673237.1">
    <property type="nucleotide sequence ID" value="NZ_QGDT01000002.1"/>
</dbReference>
<dbReference type="PROSITE" id="PS51257">
    <property type="entry name" value="PROKAR_LIPOPROTEIN"/>
    <property type="match status" value="1"/>
</dbReference>
<protein>
    <submittedName>
        <fullName evidence="1">Uncharacterized protein</fullName>
    </submittedName>
</protein>
<name>A0A316AQA8_9BACT</name>
<gene>
    <name evidence="1" type="ORF">CLV98_102177</name>
</gene>
<dbReference type="EMBL" id="QGDT01000002">
    <property type="protein sequence ID" value="PWJ59344.1"/>
    <property type="molecule type" value="Genomic_DNA"/>
</dbReference>
<dbReference type="AlphaFoldDB" id="A0A316AQA8"/>
<organism evidence="1 2">
    <name type="scientific">Dyadobacter jejuensis</name>
    <dbReference type="NCBI Taxonomy" id="1082580"/>
    <lineage>
        <taxon>Bacteria</taxon>
        <taxon>Pseudomonadati</taxon>
        <taxon>Bacteroidota</taxon>
        <taxon>Cytophagia</taxon>
        <taxon>Cytophagales</taxon>
        <taxon>Spirosomataceae</taxon>
        <taxon>Dyadobacter</taxon>
    </lineage>
</organism>
<comment type="caution">
    <text evidence="1">The sequence shown here is derived from an EMBL/GenBank/DDBJ whole genome shotgun (WGS) entry which is preliminary data.</text>
</comment>
<accession>A0A316AQA8</accession>
<sequence>MKISLQTEQVIACIILVFLLACCIQEKAATNGMKSESVPDWSLHQAKADSSALHEPISLSASLPSSNLALVDISKHVDNRLGTFKSAQYLPNSEAIRFYDDTKVAVRNSLIQIVYQTPDGDRRQNFQKIDVFIKKNGRWVPKTETALHQRHMASL</sequence>
<proteinExistence type="predicted"/>
<dbReference type="Proteomes" id="UP000245880">
    <property type="component" value="Unassembled WGS sequence"/>
</dbReference>
<reference evidence="1 2" key="1">
    <citation type="submission" date="2018-03" db="EMBL/GenBank/DDBJ databases">
        <title>Genomic Encyclopedia of Archaeal and Bacterial Type Strains, Phase II (KMG-II): from individual species to whole genera.</title>
        <authorList>
            <person name="Goeker M."/>
        </authorList>
    </citation>
    <scope>NUCLEOTIDE SEQUENCE [LARGE SCALE GENOMIC DNA]</scope>
    <source>
        <strain evidence="1 2">DSM 100346</strain>
    </source>
</reference>